<feature type="transmembrane region" description="Helical" evidence="2">
    <location>
        <begin position="489"/>
        <end position="504"/>
    </location>
</feature>
<keyword evidence="1" id="KW-0175">Coiled coil</keyword>
<comment type="caution">
    <text evidence="4">The sequence shown here is derived from an EMBL/GenBank/DDBJ whole genome shotgun (WGS) entry which is preliminary data.</text>
</comment>
<dbReference type="PANTHER" id="PTHR41259:SF1">
    <property type="entry name" value="DOUBLE-STRAND BREAK REPAIR RAD50 ATPASE, PUTATIVE-RELATED"/>
    <property type="match status" value="1"/>
</dbReference>
<feature type="transmembrane region" description="Helical" evidence="2">
    <location>
        <begin position="465"/>
        <end position="483"/>
    </location>
</feature>
<evidence type="ECO:0000313" key="4">
    <source>
        <dbReference type="EMBL" id="TWL36885.1"/>
    </source>
</evidence>
<dbReference type="PANTHER" id="PTHR41259">
    <property type="entry name" value="DOUBLE-STRAND BREAK REPAIR RAD50 ATPASE, PUTATIVE-RELATED"/>
    <property type="match status" value="1"/>
</dbReference>
<feature type="coiled-coil region" evidence="1">
    <location>
        <begin position="721"/>
        <end position="799"/>
    </location>
</feature>
<keyword evidence="5" id="KW-1185">Reference proteome</keyword>
<keyword evidence="2" id="KW-1133">Transmembrane helix</keyword>
<dbReference type="InterPro" id="IPR027417">
    <property type="entry name" value="P-loop_NTPase"/>
</dbReference>
<dbReference type="InterPro" id="IPR038734">
    <property type="entry name" value="YhaN_AAA"/>
</dbReference>
<evidence type="ECO:0000256" key="2">
    <source>
        <dbReference type="SAM" id="Phobius"/>
    </source>
</evidence>
<evidence type="ECO:0000313" key="5">
    <source>
        <dbReference type="Proteomes" id="UP000429980"/>
    </source>
</evidence>
<organism evidence="4 5">
    <name type="scientific">Bacillus paralicheniformis</name>
    <dbReference type="NCBI Taxonomy" id="1648923"/>
    <lineage>
        <taxon>Bacteria</taxon>
        <taxon>Bacillati</taxon>
        <taxon>Bacillota</taxon>
        <taxon>Bacilli</taxon>
        <taxon>Bacillales</taxon>
        <taxon>Bacillaceae</taxon>
        <taxon>Bacillus</taxon>
    </lineage>
</organism>
<keyword evidence="2" id="KW-0812">Transmembrane</keyword>
<dbReference type="Gene3D" id="3.40.50.300">
    <property type="entry name" value="P-loop containing nucleotide triphosphate hydrolases"/>
    <property type="match status" value="2"/>
</dbReference>
<dbReference type="EMBL" id="NILF01000047">
    <property type="protein sequence ID" value="TWL36885.1"/>
    <property type="molecule type" value="Genomic_DNA"/>
</dbReference>
<keyword evidence="2" id="KW-0472">Membrane</keyword>
<reference evidence="4 5" key="1">
    <citation type="submission" date="2019-06" db="EMBL/GenBank/DDBJ databases">
        <title>Genome sequence analysis of &gt;100 Bacillus licheniformis strains suggests intrinsic resistance to this species.</title>
        <authorList>
            <person name="Wels M."/>
            <person name="Siezen R.J."/>
            <person name="Johansen E."/>
            <person name="Stuer-Lauridsen B."/>
            <person name="Bjerre K."/>
            <person name="Nielsen B.K.K."/>
        </authorList>
    </citation>
    <scope>NUCLEOTIDE SEQUENCE [LARGE SCALE GENOMIC DNA]</scope>
    <source>
        <strain evidence="4 5">BAC-15381</strain>
    </source>
</reference>
<sequence>MNIHAIHIYGYGKFANQTFRLSPSNLHLVYGLNEAGKTTLMSFIESVLFGFPKTKRYEPKTGVIYGGMLEVGHPDLGQIRIERTAGKPERVTVYLEDGSTKPEGFLNELLSGVDRQLYKAIYSFDVFGLQEIHKFNRDKIGRFLLFSSLFGSEAISKMDAGLVKKQEELFKPNGRKPELNQELDRLKKLSEDLKKAKAREGDYHRLLNEKKGAEASIKDSGQLLKDLEHLVSQIEQAIEILPAAAEKRQLEEQLASFGGSGESRFPEGGLFELEKLESHLHPKAAQLKALEEKKRRLEQRAAAFAPAEDFLEHEAEELLKAYPFYQSYSEKIASLTDQLHQINGRVQAGLGRLKIEECDILNADTAYEYEWKLQETAQAYIELRELKRSLDERFEQARADLEEAEQAHAALSNEVMPEDVRKQKEETLSRLASAGGHAGRREELLLQLSYLKQEQKVRMKRRKTAFAVALCAAFAAACAALFFKEWFPGALLVPILLIFAAVVLKKPEPSAAAAFIQKQLDDIDRSGTKNGVSDNALREELWKDDQTRQLLIAKQAELRQREAEYERAIQKFEAWEKDIRPYQEKTERYLRELNLSIDPSFLADAYALIKELREEMLKKRDIEQELSRLQAKKASFESELRKLVSSLGRAGESVQEQVFLLKSALGSQKEKLRQKQEADVSLKHTAEQIKELTKETEYFQSQIGELFQKAGADGREMFIGLAKRDQAKKELTARLGQLKRELGRQDEKAVMLASEHSLAELKGKLAEAQEKRARIENKLAEERQKAANVHAELVRLEESGAVSELAYQTGMQKERVAELAKKWAAVKLIRQAVKNKIDEHKKVRLPKLLQTAETLLNPLTAGQYEKIYFSETDESMMVMRKDGAVFYAHELSQATCEQLYLAIRFALALSHQKEVKLPFQLDDSFVHFDEERFKQVLNILKKLSGEEQQILYFTCHEHVREAFHDEDVILLPPVMKNVEVKGITNK</sequence>
<dbReference type="RefSeq" id="WP_079289321.1">
    <property type="nucleotide sequence ID" value="NZ_CAOJBU010000001.1"/>
</dbReference>
<feature type="coiled-coil region" evidence="1">
    <location>
        <begin position="373"/>
        <end position="414"/>
    </location>
</feature>
<feature type="domain" description="YhaN AAA" evidence="3">
    <location>
        <begin position="1"/>
        <end position="201"/>
    </location>
</feature>
<evidence type="ECO:0000259" key="3">
    <source>
        <dbReference type="Pfam" id="PF13514"/>
    </source>
</evidence>
<proteinExistence type="predicted"/>
<protein>
    <recommendedName>
        <fullName evidence="3">YhaN AAA domain-containing protein</fullName>
    </recommendedName>
</protein>
<accession>A0ABY3FUZ9</accession>
<dbReference type="Proteomes" id="UP000429980">
    <property type="component" value="Unassembled WGS sequence"/>
</dbReference>
<evidence type="ECO:0000256" key="1">
    <source>
        <dbReference type="SAM" id="Coils"/>
    </source>
</evidence>
<feature type="coiled-coil region" evidence="1">
    <location>
        <begin position="609"/>
        <end position="646"/>
    </location>
</feature>
<feature type="coiled-coil region" evidence="1">
    <location>
        <begin position="551"/>
        <end position="578"/>
    </location>
</feature>
<name>A0ABY3FUZ9_9BACI</name>
<dbReference type="Pfam" id="PF13514">
    <property type="entry name" value="AAA_27"/>
    <property type="match status" value="1"/>
</dbReference>
<gene>
    <name evidence="4" type="ORF">CHCC15381_4355</name>
</gene>
<dbReference type="SUPFAM" id="SSF52540">
    <property type="entry name" value="P-loop containing nucleoside triphosphate hydrolases"/>
    <property type="match status" value="1"/>
</dbReference>